<keyword evidence="4" id="KW-1185">Reference proteome</keyword>
<comment type="caution">
    <text evidence="3">The sequence shown here is derived from an EMBL/GenBank/DDBJ whole genome shotgun (WGS) entry which is preliminary data.</text>
</comment>
<dbReference type="InterPro" id="IPR001763">
    <property type="entry name" value="Rhodanese-like_dom"/>
</dbReference>
<protein>
    <recommendedName>
        <fullName evidence="2">Rhodanese domain-containing protein</fullName>
    </recommendedName>
</protein>
<dbReference type="Gene3D" id="3.40.250.10">
    <property type="entry name" value="Rhodanese-like domain"/>
    <property type="match status" value="1"/>
</dbReference>
<gene>
    <name evidence="3" type="ORF">CYMTET_48657</name>
</gene>
<accession>A0AAE0EVI6</accession>
<sequence>MSQSLANVGTFRAAQKKIDVSRVTNRSSAAPLRLRKKQHAARLDVATVAAYPAKPIGQKPVPVRFGVGPGMYPDEALIADTLAAFPEAGIANQEESLALYCDGGYSILDVRTAAELEDEGKIGGSYSIPLINGTKKYNLETKEKEMIQSANPDFLTIVAMTFPDKSTPILITCSDSRDRAIQTLILLEGAGYTNIVGMKGGYNLLYGTFDNKFRRRFVPECTTSWASDGSTGFHATVQGGFEKMDKGDEGYVAKDTYKWLNWSEAMQGVAPAAAPVPEPFAAPAPEPFAPTPEPFAAPPLSRSPPPSLPR</sequence>
<evidence type="ECO:0000256" key="1">
    <source>
        <dbReference type="SAM" id="MobiDB-lite"/>
    </source>
</evidence>
<dbReference type="PROSITE" id="PS50206">
    <property type="entry name" value="RHODANESE_3"/>
    <property type="match status" value="1"/>
</dbReference>
<proteinExistence type="predicted"/>
<dbReference type="Pfam" id="PF00581">
    <property type="entry name" value="Rhodanese"/>
    <property type="match status" value="1"/>
</dbReference>
<feature type="region of interest" description="Disordered" evidence="1">
    <location>
        <begin position="275"/>
        <end position="310"/>
    </location>
</feature>
<evidence type="ECO:0000313" key="4">
    <source>
        <dbReference type="Proteomes" id="UP001190700"/>
    </source>
</evidence>
<dbReference type="AlphaFoldDB" id="A0AAE0EVI6"/>
<organism evidence="3 4">
    <name type="scientific">Cymbomonas tetramitiformis</name>
    <dbReference type="NCBI Taxonomy" id="36881"/>
    <lineage>
        <taxon>Eukaryota</taxon>
        <taxon>Viridiplantae</taxon>
        <taxon>Chlorophyta</taxon>
        <taxon>Pyramimonadophyceae</taxon>
        <taxon>Pyramimonadales</taxon>
        <taxon>Pyramimonadaceae</taxon>
        <taxon>Cymbomonas</taxon>
    </lineage>
</organism>
<dbReference type="SUPFAM" id="SSF52821">
    <property type="entry name" value="Rhodanese/Cell cycle control phosphatase"/>
    <property type="match status" value="1"/>
</dbReference>
<dbReference type="Proteomes" id="UP001190700">
    <property type="component" value="Unassembled WGS sequence"/>
</dbReference>
<dbReference type="InterPro" id="IPR036873">
    <property type="entry name" value="Rhodanese-like_dom_sf"/>
</dbReference>
<dbReference type="EMBL" id="LGRX02033364">
    <property type="protein sequence ID" value="KAK3241597.1"/>
    <property type="molecule type" value="Genomic_DNA"/>
</dbReference>
<dbReference type="CDD" id="cd00158">
    <property type="entry name" value="RHOD"/>
    <property type="match status" value="1"/>
</dbReference>
<feature type="domain" description="Rhodanese" evidence="2">
    <location>
        <begin position="101"/>
        <end position="214"/>
    </location>
</feature>
<reference evidence="3 4" key="1">
    <citation type="journal article" date="2015" name="Genome Biol. Evol.">
        <title>Comparative Genomics of a Bacterivorous Green Alga Reveals Evolutionary Causalities and Consequences of Phago-Mixotrophic Mode of Nutrition.</title>
        <authorList>
            <person name="Burns J.A."/>
            <person name="Paasch A."/>
            <person name="Narechania A."/>
            <person name="Kim E."/>
        </authorList>
    </citation>
    <scope>NUCLEOTIDE SEQUENCE [LARGE SCALE GENOMIC DNA]</scope>
    <source>
        <strain evidence="3 4">PLY_AMNH</strain>
    </source>
</reference>
<evidence type="ECO:0000313" key="3">
    <source>
        <dbReference type="EMBL" id="KAK3241597.1"/>
    </source>
</evidence>
<evidence type="ECO:0000259" key="2">
    <source>
        <dbReference type="PROSITE" id="PS50206"/>
    </source>
</evidence>
<name>A0AAE0EVI6_9CHLO</name>